<dbReference type="AlphaFoldDB" id="A0A075HT99"/>
<dbReference type="InterPro" id="IPR036249">
    <property type="entry name" value="Thioredoxin-like_sf"/>
</dbReference>
<protein>
    <submittedName>
        <fullName evidence="1">Uncharacterized protein</fullName>
    </submittedName>
</protein>
<dbReference type="EMBL" id="KF901141">
    <property type="protein sequence ID" value="AIF19581.1"/>
    <property type="molecule type" value="Genomic_DNA"/>
</dbReference>
<organism evidence="1">
    <name type="scientific">uncultured marine group II/III euryarchaeote KM3_87_C01</name>
    <dbReference type="NCBI Taxonomy" id="1456531"/>
    <lineage>
        <taxon>Archaea</taxon>
        <taxon>Methanobacteriati</taxon>
        <taxon>Methanobacteriota</taxon>
        <taxon>environmental samples</taxon>
    </lineage>
</organism>
<sequence>MYGNTYMGTLRSTFVIGPDGSLKWVKYKVSPKGHVEELLSDLGVN</sequence>
<dbReference type="SUPFAM" id="SSF52833">
    <property type="entry name" value="Thioredoxin-like"/>
    <property type="match status" value="1"/>
</dbReference>
<evidence type="ECO:0000313" key="1">
    <source>
        <dbReference type="EMBL" id="AIF19581.1"/>
    </source>
</evidence>
<proteinExistence type="predicted"/>
<accession>A0A075HT99</accession>
<dbReference type="Gene3D" id="3.40.30.10">
    <property type="entry name" value="Glutaredoxin"/>
    <property type="match status" value="1"/>
</dbReference>
<reference evidence="1" key="1">
    <citation type="journal article" date="2014" name="Genome Biol. Evol.">
        <title>Pangenome evidence for extensive interdomain horizontal transfer affecting lineage core and shell genes in uncultured planktonic thaumarchaeota and euryarchaeota.</title>
        <authorList>
            <person name="Deschamps P."/>
            <person name="Zivanovic Y."/>
            <person name="Moreira D."/>
            <person name="Rodriguez-Valera F."/>
            <person name="Lopez-Garcia P."/>
        </authorList>
    </citation>
    <scope>NUCLEOTIDE SEQUENCE</scope>
</reference>
<name>A0A075HT99_9EURY</name>